<accession>A0A0A1GU43</accession>
<evidence type="ECO:0000313" key="1">
    <source>
        <dbReference type="EMBL" id="BAP85505.1"/>
    </source>
</evidence>
<sequence>MKTSEFKRELKKIGDYEFDDNYVLTASGSWILFISSKSRNAIDTANALYGISDELFKLAVKYAATPIKEREDEKRYRIPLPNLKTSDGYQQYLSRKSKRNGHWFASRRQSNLIQAFTKAEVEQAPEAYRQYAVGLK</sequence>
<dbReference type="KEGG" id="lho:LOOC260_109660"/>
<evidence type="ECO:0000313" key="2">
    <source>
        <dbReference type="Proteomes" id="UP000031620"/>
    </source>
</evidence>
<dbReference type="HOGENOM" id="CLU_1872807_0_0_9"/>
<dbReference type="EMBL" id="AP014680">
    <property type="protein sequence ID" value="BAP85505.1"/>
    <property type="molecule type" value="Genomic_DNA"/>
</dbReference>
<proteinExistence type="predicted"/>
<name>A0A0A1GU43_9LACO</name>
<protein>
    <submittedName>
        <fullName evidence="1">Uncharacterized protein</fullName>
    </submittedName>
</protein>
<dbReference type="AlphaFoldDB" id="A0A0A1GU43"/>
<organism evidence="1 2">
    <name type="scientific">Paucilactobacillus hokkaidonensis JCM 18461</name>
    <dbReference type="NCBI Taxonomy" id="1291742"/>
    <lineage>
        <taxon>Bacteria</taxon>
        <taxon>Bacillati</taxon>
        <taxon>Bacillota</taxon>
        <taxon>Bacilli</taxon>
        <taxon>Lactobacillales</taxon>
        <taxon>Lactobacillaceae</taxon>
        <taxon>Paucilactobacillus</taxon>
    </lineage>
</organism>
<reference evidence="1 2" key="1">
    <citation type="submission" date="2014-11" db="EMBL/GenBank/DDBJ databases">
        <title>Complete genome sequence and analysis of Lactobacillus hokkaidonensis LOOC260T.</title>
        <authorList>
            <person name="Tanizawa Y."/>
            <person name="Tohno M."/>
            <person name="Kaminuma E."/>
            <person name="Nakamura Y."/>
            <person name="Arita M."/>
        </authorList>
    </citation>
    <scope>NUCLEOTIDE SEQUENCE [LARGE SCALE GENOMIC DNA]</scope>
    <source>
        <strain evidence="1 2">LOOC260</strain>
    </source>
</reference>
<gene>
    <name evidence="1" type="ORF">LOOC260_109660</name>
</gene>
<dbReference type="RefSeq" id="WP_052467295.1">
    <property type="nucleotide sequence ID" value="NZ_AP014680.1"/>
</dbReference>
<dbReference type="Proteomes" id="UP000031620">
    <property type="component" value="Chromosome"/>
</dbReference>